<evidence type="ECO:0000256" key="2">
    <source>
        <dbReference type="ARBA" id="ARBA00022723"/>
    </source>
</evidence>
<dbReference type="InterPro" id="IPR020891">
    <property type="entry name" value="UPF0758_CS"/>
</dbReference>
<evidence type="ECO:0000313" key="7">
    <source>
        <dbReference type="EMBL" id="DAG04437.1"/>
    </source>
</evidence>
<evidence type="ECO:0000256" key="4">
    <source>
        <dbReference type="ARBA" id="ARBA00022833"/>
    </source>
</evidence>
<dbReference type="GO" id="GO:0008237">
    <property type="term" value="F:metallopeptidase activity"/>
    <property type="evidence" value="ECO:0007669"/>
    <property type="project" value="UniProtKB-KW"/>
</dbReference>
<dbReference type="PROSITE" id="PS01302">
    <property type="entry name" value="UPF0758"/>
    <property type="match status" value="1"/>
</dbReference>
<proteinExistence type="predicted"/>
<keyword evidence="3" id="KW-0378">Hydrolase</keyword>
<dbReference type="InterPro" id="IPR001405">
    <property type="entry name" value="UPF0758"/>
</dbReference>
<dbReference type="GO" id="GO:0046872">
    <property type="term" value="F:metal ion binding"/>
    <property type="evidence" value="ECO:0007669"/>
    <property type="project" value="UniProtKB-KW"/>
</dbReference>
<organism evidence="7">
    <name type="scientific">Siphoviridae sp. ctDXu9</name>
    <dbReference type="NCBI Taxonomy" id="2825387"/>
    <lineage>
        <taxon>Viruses</taxon>
        <taxon>Duplodnaviria</taxon>
        <taxon>Heunggongvirae</taxon>
        <taxon>Uroviricota</taxon>
        <taxon>Caudoviricetes</taxon>
    </lineage>
</organism>
<dbReference type="EMBL" id="BK016244">
    <property type="protein sequence ID" value="DAG04437.1"/>
    <property type="molecule type" value="Genomic_DNA"/>
</dbReference>
<dbReference type="PANTHER" id="PTHR30471:SF3">
    <property type="entry name" value="UPF0758 PROTEIN YEES-RELATED"/>
    <property type="match status" value="1"/>
</dbReference>
<sequence>MIYLETYLDDDRLPVIEKTKICEEKVTLNNPELIFNFLNKYLRLGKRTEEYVYLICFDTKSHPLGLFEISHGTVNSAVLSPREIYMKALLCGAANIVMVHNHPSGDVSPSQVDMNAMERIKSVGELLSLPLMDFIICGDISYFSAKKQSIL</sequence>
<keyword evidence="2" id="KW-0479">Metal-binding</keyword>
<name>A0A8S5VCL6_9CAUD</name>
<dbReference type="CDD" id="cd08071">
    <property type="entry name" value="MPN_DUF2466"/>
    <property type="match status" value="1"/>
</dbReference>
<feature type="domain" description="MPN" evidence="6">
    <location>
        <begin position="27"/>
        <end position="151"/>
    </location>
</feature>
<dbReference type="InterPro" id="IPR025657">
    <property type="entry name" value="RadC_JAB"/>
</dbReference>
<evidence type="ECO:0000256" key="3">
    <source>
        <dbReference type="ARBA" id="ARBA00022801"/>
    </source>
</evidence>
<evidence type="ECO:0000256" key="1">
    <source>
        <dbReference type="ARBA" id="ARBA00022670"/>
    </source>
</evidence>
<dbReference type="PROSITE" id="PS50249">
    <property type="entry name" value="MPN"/>
    <property type="match status" value="1"/>
</dbReference>
<keyword evidence="1" id="KW-0645">Protease</keyword>
<dbReference type="PANTHER" id="PTHR30471">
    <property type="entry name" value="DNA REPAIR PROTEIN RADC"/>
    <property type="match status" value="1"/>
</dbReference>
<dbReference type="Pfam" id="PF04002">
    <property type="entry name" value="RadC"/>
    <property type="match status" value="1"/>
</dbReference>
<protein>
    <recommendedName>
        <fullName evidence="6">MPN domain-containing protein</fullName>
    </recommendedName>
</protein>
<keyword evidence="5" id="KW-0482">Metalloprotease</keyword>
<dbReference type="GO" id="GO:0006508">
    <property type="term" value="P:proteolysis"/>
    <property type="evidence" value="ECO:0007669"/>
    <property type="project" value="UniProtKB-KW"/>
</dbReference>
<evidence type="ECO:0000259" key="6">
    <source>
        <dbReference type="PROSITE" id="PS50249"/>
    </source>
</evidence>
<keyword evidence="4" id="KW-0862">Zinc</keyword>
<dbReference type="InterPro" id="IPR037518">
    <property type="entry name" value="MPN"/>
</dbReference>
<evidence type="ECO:0000256" key="5">
    <source>
        <dbReference type="ARBA" id="ARBA00023049"/>
    </source>
</evidence>
<dbReference type="SUPFAM" id="SSF102712">
    <property type="entry name" value="JAB1/MPN domain"/>
    <property type="match status" value="1"/>
</dbReference>
<dbReference type="Gene3D" id="3.40.140.10">
    <property type="entry name" value="Cytidine Deaminase, domain 2"/>
    <property type="match status" value="1"/>
</dbReference>
<accession>A0A8S5VCL6</accession>
<reference evidence="7" key="1">
    <citation type="journal article" date="2021" name="Proc. Natl. Acad. Sci. U.S.A.">
        <title>A Catalog of Tens of Thousands of Viruses from Human Metagenomes Reveals Hidden Associations with Chronic Diseases.</title>
        <authorList>
            <person name="Tisza M.J."/>
            <person name="Buck C.B."/>
        </authorList>
    </citation>
    <scope>NUCLEOTIDE SEQUENCE</scope>
    <source>
        <strain evidence="7">CtDXu9</strain>
    </source>
</reference>